<gene>
    <name evidence="2" type="ORF">MRATA1EN1_LOCUS31581</name>
</gene>
<protein>
    <submittedName>
        <fullName evidence="2">Uncharacterized protein</fullName>
    </submittedName>
</protein>
<feature type="compositionally biased region" description="Pro residues" evidence="1">
    <location>
        <begin position="402"/>
        <end position="411"/>
    </location>
</feature>
<organism evidence="2 3">
    <name type="scientific">Rangifer tarandus platyrhynchus</name>
    <name type="common">Svalbard reindeer</name>
    <dbReference type="NCBI Taxonomy" id="3082113"/>
    <lineage>
        <taxon>Eukaryota</taxon>
        <taxon>Metazoa</taxon>
        <taxon>Chordata</taxon>
        <taxon>Craniata</taxon>
        <taxon>Vertebrata</taxon>
        <taxon>Euteleostomi</taxon>
        <taxon>Mammalia</taxon>
        <taxon>Eutheria</taxon>
        <taxon>Laurasiatheria</taxon>
        <taxon>Artiodactyla</taxon>
        <taxon>Ruminantia</taxon>
        <taxon>Pecora</taxon>
        <taxon>Cervidae</taxon>
        <taxon>Odocoileinae</taxon>
        <taxon>Rangifer</taxon>
    </lineage>
</organism>
<feature type="compositionally biased region" description="Basic and acidic residues" evidence="1">
    <location>
        <begin position="56"/>
        <end position="67"/>
    </location>
</feature>
<keyword evidence="3" id="KW-1185">Reference proteome</keyword>
<sequence length="411" mass="44352">MGAQGPGCAPPMPEGGSEDRGPRSAAGPNQTPPGPRGPEPRTGVGRGGRRQGAGLERPRAGGRRDLRAPYPNPKPRHARPTGRSGSRKHSGPPGRARFAGQGYWCAGTGSLRPGCRPWPARPVERCRAGWALRAPAALRLCPREAQRTEGRGPRRARIRHLRGHVALSHEREWAGHARLTGRSGSRKHSGPPGRARFAGQGYWCAGTGRLRPGRRAPWKGTEGDRKMAEEQPESHYCVWAHQLQTARCRAGWALRAPAALRLCPREAQRTEGRGPRRARIRHLRGHLALSHKREWAGWGADRGRAWRGPGREGAETSAPLTPTPSPGMHARPAARGPGNTLGPRAGPGLLARVTGVRGRGGFGRAAGPGRRAPWKGAAGWLDTAHQSEKEAQRRVFKGAWQQPPPSKIIPP</sequence>
<dbReference type="Proteomes" id="UP001176941">
    <property type="component" value="Unassembled WGS sequence"/>
</dbReference>
<reference evidence="2" key="1">
    <citation type="submission" date="2023-04" db="EMBL/GenBank/DDBJ databases">
        <authorList>
            <consortium name="ELIXIR-Norway"/>
        </authorList>
    </citation>
    <scope>NUCLEOTIDE SEQUENCE [LARGE SCALE GENOMIC DNA]</scope>
</reference>
<feature type="compositionally biased region" description="Gly residues" evidence="1">
    <location>
        <begin position="357"/>
        <end position="366"/>
    </location>
</feature>
<feature type="region of interest" description="Disordered" evidence="1">
    <location>
        <begin position="1"/>
        <end position="96"/>
    </location>
</feature>
<evidence type="ECO:0000313" key="2">
    <source>
        <dbReference type="EMBL" id="CAI9149963.1"/>
    </source>
</evidence>
<proteinExistence type="predicted"/>
<feature type="compositionally biased region" description="Low complexity" evidence="1">
    <location>
        <begin position="367"/>
        <end position="380"/>
    </location>
</feature>
<evidence type="ECO:0000313" key="3">
    <source>
        <dbReference type="Proteomes" id="UP001176941"/>
    </source>
</evidence>
<evidence type="ECO:0000256" key="1">
    <source>
        <dbReference type="SAM" id="MobiDB-lite"/>
    </source>
</evidence>
<name>A0ABN8XKM5_RANTA</name>
<feature type="region of interest" description="Disordered" evidence="1">
    <location>
        <begin position="306"/>
        <end position="411"/>
    </location>
</feature>
<accession>A0ABN8XKM5</accession>
<dbReference type="EMBL" id="CATKSN020000608">
    <property type="protein sequence ID" value="CAI9149963.1"/>
    <property type="molecule type" value="Genomic_DNA"/>
</dbReference>
<feature type="compositionally biased region" description="Basic residues" evidence="1">
    <location>
        <begin position="74"/>
        <end position="90"/>
    </location>
</feature>
<comment type="caution">
    <text evidence="2">The sequence shown here is derived from an EMBL/GenBank/DDBJ whole genome shotgun (WGS) entry which is preliminary data.</text>
</comment>
<feature type="region of interest" description="Disordered" evidence="1">
    <location>
        <begin position="174"/>
        <end position="199"/>
    </location>
</feature>